<dbReference type="EMBL" id="CP133620">
    <property type="protein sequence ID" value="WMV45548.1"/>
    <property type="molecule type" value="Genomic_DNA"/>
</dbReference>
<dbReference type="SUPFAM" id="SSF56672">
    <property type="entry name" value="DNA/RNA polymerases"/>
    <property type="match status" value="1"/>
</dbReference>
<evidence type="ECO:0008006" key="3">
    <source>
        <dbReference type="Google" id="ProtNLM"/>
    </source>
</evidence>
<evidence type="ECO:0000313" key="2">
    <source>
        <dbReference type="Proteomes" id="UP001234989"/>
    </source>
</evidence>
<organism evidence="1 2">
    <name type="scientific">Solanum verrucosum</name>
    <dbReference type="NCBI Taxonomy" id="315347"/>
    <lineage>
        <taxon>Eukaryota</taxon>
        <taxon>Viridiplantae</taxon>
        <taxon>Streptophyta</taxon>
        <taxon>Embryophyta</taxon>
        <taxon>Tracheophyta</taxon>
        <taxon>Spermatophyta</taxon>
        <taxon>Magnoliopsida</taxon>
        <taxon>eudicotyledons</taxon>
        <taxon>Gunneridae</taxon>
        <taxon>Pentapetalae</taxon>
        <taxon>asterids</taxon>
        <taxon>lamiids</taxon>
        <taxon>Solanales</taxon>
        <taxon>Solanaceae</taxon>
        <taxon>Solanoideae</taxon>
        <taxon>Solaneae</taxon>
        <taxon>Solanum</taxon>
    </lineage>
</organism>
<gene>
    <name evidence="1" type="ORF">MTR67_038933</name>
</gene>
<evidence type="ECO:0000313" key="1">
    <source>
        <dbReference type="EMBL" id="WMV45548.1"/>
    </source>
</evidence>
<dbReference type="Proteomes" id="UP001234989">
    <property type="component" value="Chromosome 9"/>
</dbReference>
<dbReference type="InterPro" id="IPR043502">
    <property type="entry name" value="DNA/RNA_pol_sf"/>
</dbReference>
<sequence length="113" mass="13017">MAPTKLKELSVQLQDLLGKGFSRPSILPWGSPILFVKKKDGAMCMCIYYRQLNKVMEKNNYPMPKMDNLFDQLRGVVVFSNIDLRFDYHQLSSRAEDNLRPYLGIDMAIISSL</sequence>
<accession>A0AAF0UG15</accession>
<dbReference type="AlphaFoldDB" id="A0AAF0UG15"/>
<reference evidence="1" key="1">
    <citation type="submission" date="2023-08" db="EMBL/GenBank/DDBJ databases">
        <title>A de novo genome assembly of Solanum verrucosum Schlechtendal, a Mexican diploid species geographically isolated from the other diploid A-genome species in potato relatives.</title>
        <authorList>
            <person name="Hosaka K."/>
        </authorList>
    </citation>
    <scope>NUCLEOTIDE SEQUENCE</scope>
    <source>
        <tissue evidence="1">Young leaves</tissue>
    </source>
</reference>
<dbReference type="Gene3D" id="3.10.10.10">
    <property type="entry name" value="HIV Type 1 Reverse Transcriptase, subunit A, domain 1"/>
    <property type="match status" value="1"/>
</dbReference>
<dbReference type="PANTHER" id="PTHR15503">
    <property type="entry name" value="LDOC1 RELATED"/>
    <property type="match status" value="1"/>
</dbReference>
<dbReference type="InterPro" id="IPR043128">
    <property type="entry name" value="Rev_trsase/Diguanyl_cyclase"/>
</dbReference>
<proteinExistence type="predicted"/>
<dbReference type="InterPro" id="IPR032567">
    <property type="entry name" value="RTL1-rel"/>
</dbReference>
<dbReference type="Gene3D" id="3.30.70.270">
    <property type="match status" value="1"/>
</dbReference>
<dbReference type="PANTHER" id="PTHR15503:SF45">
    <property type="entry name" value="RNA-DIRECTED DNA POLYMERASE HOMOLOG"/>
    <property type="match status" value="1"/>
</dbReference>
<protein>
    <recommendedName>
        <fullName evidence="3">Reverse transcriptase</fullName>
    </recommendedName>
</protein>
<keyword evidence="2" id="KW-1185">Reference proteome</keyword>
<name>A0AAF0UG15_SOLVR</name>